<evidence type="ECO:0000259" key="2">
    <source>
        <dbReference type="Pfam" id="PF14737"/>
    </source>
</evidence>
<dbReference type="InParanoid" id="A0A409VTJ3"/>
<dbReference type="Pfam" id="PF14737">
    <property type="entry name" value="DUF4470"/>
    <property type="match status" value="1"/>
</dbReference>
<dbReference type="InterPro" id="IPR027974">
    <property type="entry name" value="DUF4470"/>
</dbReference>
<gene>
    <name evidence="3" type="ORF">CVT26_001583</name>
</gene>
<dbReference type="EMBL" id="NHYE01005568">
    <property type="protein sequence ID" value="PPQ69595.1"/>
    <property type="molecule type" value="Genomic_DNA"/>
</dbReference>
<evidence type="ECO:0000313" key="3">
    <source>
        <dbReference type="EMBL" id="PPQ69595.1"/>
    </source>
</evidence>
<feature type="domain" description="DUF4470" evidence="2">
    <location>
        <begin position="215"/>
        <end position="282"/>
    </location>
</feature>
<dbReference type="OrthoDB" id="5282002at2759"/>
<feature type="region of interest" description="Disordered" evidence="1">
    <location>
        <begin position="46"/>
        <end position="91"/>
    </location>
</feature>
<dbReference type="Proteomes" id="UP000284706">
    <property type="component" value="Unassembled WGS sequence"/>
</dbReference>
<feature type="compositionally biased region" description="Low complexity" evidence="1">
    <location>
        <begin position="57"/>
        <end position="89"/>
    </location>
</feature>
<organism evidence="3 4">
    <name type="scientific">Gymnopilus dilepis</name>
    <dbReference type="NCBI Taxonomy" id="231916"/>
    <lineage>
        <taxon>Eukaryota</taxon>
        <taxon>Fungi</taxon>
        <taxon>Dikarya</taxon>
        <taxon>Basidiomycota</taxon>
        <taxon>Agaricomycotina</taxon>
        <taxon>Agaricomycetes</taxon>
        <taxon>Agaricomycetidae</taxon>
        <taxon>Agaricales</taxon>
        <taxon>Agaricineae</taxon>
        <taxon>Hymenogastraceae</taxon>
        <taxon>Gymnopilus</taxon>
    </lineage>
</organism>
<sequence>MTTDSKSYHDILTHLRLRLPSRSPRPSLPSTTGIAITPIRLRLKSFSIKHPSRSRSESPSSSSSSSSKKSLQSPKSSRFSRSSKSSHSKVAVGDESLETLMAYGIGSGPNGRTVSQVGCANITRGAGGTEGCTGAGLLTCSQYCSGRCQRQHYPKHRLDCQHPYANPKWEPEWITQNRQPLLSDSKFLPSSSSTDVYKNNGYPAYDLLQLERNEAAPDLRNLIQIVNSLPNSYTGKLDILLNNTNAITLNRMLVILCVLLTPGPSIDEAAEVATHLMYSAFLPETAHAYVRYCVGMIYGCASDEEGSTHDTGKSRAKGKGKPKDNEMSFQTTLRTLGQGKLYSAQPAASIKRPLEMFLSSYTLAKAISSRRETVLDPFQVDDREKMLSMLAPQHRVALARFWQTGVLAPFGLDLRGFECPNRLMFSTQGDYLGLTSAINPLHGWDASSIPLSGQRHGIPSTSSSSTPSTSTQPDVLGSLFFHIKATLRLFASRIKTHNISIHLLQYDSRLLSKGLSIGVLPAFAEAAFDRIDVGDMGDQLQDGGVAECLADWGPLLSKENEHACLLMHSKRWFEDEPEAVARGNPKAVKVLMERCQKVPSLKSKLKNLFKTPQAPSLVRLMASLDAFIDHEPAFLRYLEAQSAQPTAETLGLTLRQVHSIHPKRVGIRSDDPSQKLPNLSKEEFYDLFALGGSDLITRFAEFQCTSFA</sequence>
<reference evidence="3 4" key="1">
    <citation type="journal article" date="2018" name="Evol. Lett.">
        <title>Horizontal gene cluster transfer increased hallucinogenic mushroom diversity.</title>
        <authorList>
            <person name="Reynolds H.T."/>
            <person name="Vijayakumar V."/>
            <person name="Gluck-Thaler E."/>
            <person name="Korotkin H.B."/>
            <person name="Matheny P.B."/>
            <person name="Slot J.C."/>
        </authorList>
    </citation>
    <scope>NUCLEOTIDE SEQUENCE [LARGE SCALE GENOMIC DNA]</scope>
    <source>
        <strain evidence="3 4">SRW20</strain>
    </source>
</reference>
<evidence type="ECO:0000313" key="4">
    <source>
        <dbReference type="Proteomes" id="UP000284706"/>
    </source>
</evidence>
<comment type="caution">
    <text evidence="3">The sequence shown here is derived from an EMBL/GenBank/DDBJ whole genome shotgun (WGS) entry which is preliminary data.</text>
</comment>
<proteinExistence type="predicted"/>
<protein>
    <recommendedName>
        <fullName evidence="2">DUF4470 domain-containing protein</fullName>
    </recommendedName>
</protein>
<feature type="region of interest" description="Disordered" evidence="1">
    <location>
        <begin position="304"/>
        <end position="326"/>
    </location>
</feature>
<accession>A0A409VTJ3</accession>
<evidence type="ECO:0000256" key="1">
    <source>
        <dbReference type="SAM" id="MobiDB-lite"/>
    </source>
</evidence>
<dbReference type="AlphaFoldDB" id="A0A409VTJ3"/>
<keyword evidence="4" id="KW-1185">Reference proteome</keyword>
<name>A0A409VTJ3_9AGAR</name>